<reference evidence="1 2" key="1">
    <citation type="submission" date="2020-08" db="EMBL/GenBank/DDBJ databases">
        <title>Genomic Encyclopedia of Type Strains, Phase IV (KMG-IV): sequencing the most valuable type-strain genomes for metagenomic binning, comparative biology and taxonomic classification.</title>
        <authorList>
            <person name="Goeker M."/>
        </authorList>
    </citation>
    <scope>NUCLEOTIDE SEQUENCE [LARGE SCALE GENOMIC DNA]</scope>
    <source>
        <strain evidence="1 2">DSM 29007</strain>
    </source>
</reference>
<name>A0A841GPL2_9BACT</name>
<protein>
    <submittedName>
        <fullName evidence="1">Uncharacterized protein</fullName>
    </submittedName>
</protein>
<accession>A0A841GPL2</accession>
<dbReference type="Pfam" id="PF20370">
    <property type="entry name" value="DUF6665"/>
    <property type="match status" value="1"/>
</dbReference>
<gene>
    <name evidence="1" type="ORF">HNQ61_000511</name>
</gene>
<dbReference type="EMBL" id="JACHIA010000001">
    <property type="protein sequence ID" value="MBB6068900.1"/>
    <property type="molecule type" value="Genomic_DNA"/>
</dbReference>
<dbReference type="InterPro" id="IPR046606">
    <property type="entry name" value="DUF6665"/>
</dbReference>
<evidence type="ECO:0000313" key="1">
    <source>
        <dbReference type="EMBL" id="MBB6068900.1"/>
    </source>
</evidence>
<dbReference type="Proteomes" id="UP000582837">
    <property type="component" value="Unassembled WGS sequence"/>
</dbReference>
<evidence type="ECO:0000313" key="2">
    <source>
        <dbReference type="Proteomes" id="UP000582837"/>
    </source>
</evidence>
<proteinExistence type="predicted"/>
<keyword evidence="2" id="KW-1185">Reference proteome</keyword>
<sequence>MPDANRDVDPLRYEILQEQTAVLARLGTALHDALQRLERFDAAAPPNTEPATPVRDLLVGAAGEALWYYVVQREVLGFGVSDNLLRDLRVPREVQLRMGLNRAPRKP</sequence>
<organism evidence="1 2">
    <name type="scientific">Longimicrobium terrae</name>
    <dbReference type="NCBI Taxonomy" id="1639882"/>
    <lineage>
        <taxon>Bacteria</taxon>
        <taxon>Pseudomonadati</taxon>
        <taxon>Gemmatimonadota</taxon>
        <taxon>Longimicrobiia</taxon>
        <taxon>Longimicrobiales</taxon>
        <taxon>Longimicrobiaceae</taxon>
        <taxon>Longimicrobium</taxon>
    </lineage>
</organism>
<comment type="caution">
    <text evidence="1">The sequence shown here is derived from an EMBL/GenBank/DDBJ whole genome shotgun (WGS) entry which is preliminary data.</text>
</comment>
<dbReference type="RefSeq" id="WP_170031373.1">
    <property type="nucleotide sequence ID" value="NZ_JABDTL010000001.1"/>
</dbReference>
<dbReference type="AlphaFoldDB" id="A0A841GPL2"/>